<feature type="region of interest" description="Disordered" evidence="1">
    <location>
        <begin position="147"/>
        <end position="186"/>
    </location>
</feature>
<gene>
    <name evidence="2" type="ORF">CMC5_084570</name>
</gene>
<dbReference type="STRING" id="52.CMC5_084570"/>
<keyword evidence="3" id="KW-1185">Reference proteome</keyword>
<dbReference type="EMBL" id="CP012159">
    <property type="protein sequence ID" value="AKT44217.1"/>
    <property type="molecule type" value="Genomic_DNA"/>
</dbReference>
<proteinExistence type="predicted"/>
<dbReference type="RefSeq" id="WP_050435591.1">
    <property type="nucleotide sequence ID" value="NZ_CP012159.1"/>
</dbReference>
<name>A0A0K1EU90_CHOCO</name>
<dbReference type="AlphaFoldDB" id="A0A0K1EU90"/>
<dbReference type="OrthoDB" id="5519161at2"/>
<reference evidence="2 3" key="1">
    <citation type="submission" date="2015-07" db="EMBL/GenBank/DDBJ databases">
        <title>Genome analysis of myxobacterium Chondromyces crocatus Cm c5 reveals a high potential for natural compound synthesis and the genetic basis for the loss of fruiting body formation.</title>
        <authorList>
            <person name="Zaburannyi N."/>
            <person name="Bunk B."/>
            <person name="Maier J."/>
            <person name="Overmann J."/>
            <person name="Mueller R."/>
        </authorList>
    </citation>
    <scope>NUCLEOTIDE SEQUENCE [LARGE SCALE GENOMIC DNA]</scope>
    <source>
        <strain evidence="2 3">Cm c5</strain>
    </source>
</reference>
<dbReference type="Proteomes" id="UP000067626">
    <property type="component" value="Chromosome"/>
</dbReference>
<protein>
    <submittedName>
        <fullName evidence="2">Uncharacterized protein</fullName>
    </submittedName>
</protein>
<evidence type="ECO:0000256" key="1">
    <source>
        <dbReference type="SAM" id="MobiDB-lite"/>
    </source>
</evidence>
<feature type="compositionally biased region" description="Low complexity" evidence="1">
    <location>
        <begin position="152"/>
        <end position="172"/>
    </location>
</feature>
<evidence type="ECO:0000313" key="2">
    <source>
        <dbReference type="EMBL" id="AKT44217.1"/>
    </source>
</evidence>
<sequence length="186" mass="19149">MKGWWFAVVLAAALPSCSRSGGSGSHRAEVKPVGPESVQIVPASGQLPYCLAFTVSEHRVIRQLTMAADRQAVPCSANEPIAGLTYRIPAEEGKVRVIVLFSDQPVKADPIAAQIFEIASVGRQVTAFDLRVPGKVVLETLHFTPSSGVPSDAVEGDAVVSDAGAAGDGAPVNDTGGMDAGTDAAP</sequence>
<dbReference type="KEGG" id="ccro:CMC5_084570"/>
<accession>A0A0K1EU90</accession>
<evidence type="ECO:0000313" key="3">
    <source>
        <dbReference type="Proteomes" id="UP000067626"/>
    </source>
</evidence>
<organism evidence="2 3">
    <name type="scientific">Chondromyces crocatus</name>
    <dbReference type="NCBI Taxonomy" id="52"/>
    <lineage>
        <taxon>Bacteria</taxon>
        <taxon>Pseudomonadati</taxon>
        <taxon>Myxococcota</taxon>
        <taxon>Polyangia</taxon>
        <taxon>Polyangiales</taxon>
        <taxon>Polyangiaceae</taxon>
        <taxon>Chondromyces</taxon>
    </lineage>
</organism>